<evidence type="ECO:0000256" key="2">
    <source>
        <dbReference type="ARBA" id="ARBA00022695"/>
    </source>
</evidence>
<proteinExistence type="inferred from homology"/>
<comment type="pathway">
    <text evidence="5">Cofactor biosynthesis; coenzyme F420 biosynthesis.</text>
</comment>
<dbReference type="GO" id="GO:0043814">
    <property type="term" value="F:phospholactate guanylyltransferase activity"/>
    <property type="evidence" value="ECO:0007669"/>
    <property type="project" value="InterPro"/>
</dbReference>
<dbReference type="EC" id="2.7.7.105" evidence="5"/>
<evidence type="ECO:0000256" key="1">
    <source>
        <dbReference type="ARBA" id="ARBA00022679"/>
    </source>
</evidence>
<reference evidence="6" key="2">
    <citation type="submission" date="2020-09" db="EMBL/GenBank/DDBJ databases">
        <authorList>
            <person name="Sun Q."/>
            <person name="Zhou Y."/>
        </authorList>
    </citation>
    <scope>NUCLEOTIDE SEQUENCE</scope>
    <source>
        <strain evidence="6">CGMCC 1.15478</strain>
    </source>
</reference>
<protein>
    <recommendedName>
        <fullName evidence="5">Phosphoenolpyruvate guanylyltransferase</fullName>
        <shortName evidence="5">PEP guanylyltransferase</shortName>
        <ecNumber evidence="5">2.7.7.105</ecNumber>
    </recommendedName>
</protein>
<keyword evidence="7" id="KW-1185">Reference proteome</keyword>
<organism evidence="6 7">
    <name type="scientific">Hoyosella rhizosphaerae</name>
    <dbReference type="NCBI Taxonomy" id="1755582"/>
    <lineage>
        <taxon>Bacteria</taxon>
        <taxon>Bacillati</taxon>
        <taxon>Actinomycetota</taxon>
        <taxon>Actinomycetes</taxon>
        <taxon>Mycobacteriales</taxon>
        <taxon>Hoyosellaceae</taxon>
        <taxon>Hoyosella</taxon>
    </lineage>
</organism>
<dbReference type="InterPro" id="IPR029044">
    <property type="entry name" value="Nucleotide-diphossugar_trans"/>
</dbReference>
<dbReference type="AlphaFoldDB" id="A0A916TZS6"/>
<comment type="catalytic activity">
    <reaction evidence="5">
        <text>phosphoenolpyruvate + GTP + H(+) = enolpyruvoyl-2-diphospho-5'-guanosine + diphosphate</text>
        <dbReference type="Rhea" id="RHEA:30519"/>
        <dbReference type="ChEBI" id="CHEBI:15378"/>
        <dbReference type="ChEBI" id="CHEBI:33019"/>
        <dbReference type="ChEBI" id="CHEBI:37565"/>
        <dbReference type="ChEBI" id="CHEBI:58702"/>
        <dbReference type="ChEBI" id="CHEBI:143701"/>
        <dbReference type="EC" id="2.7.7.105"/>
    </reaction>
</comment>
<keyword evidence="2 5" id="KW-0548">Nucleotidyltransferase</keyword>
<comment type="caution">
    <text evidence="6">The sequence shown here is derived from an EMBL/GenBank/DDBJ whole genome shotgun (WGS) entry which is preliminary data.</text>
</comment>
<keyword evidence="1 5" id="KW-0808">Transferase</keyword>
<dbReference type="GO" id="GO:0005525">
    <property type="term" value="F:GTP binding"/>
    <property type="evidence" value="ECO:0007669"/>
    <property type="project" value="UniProtKB-KW"/>
</dbReference>
<sequence length="217" mass="22966">MVDVFAVVVPAKPLSQAKSRLAGVLSATERARLAAAMLRDTLDAVSRSPLVSRVTVVGSSVDVEKIACEHGALYESEQRNDLNDSLTDACDRIRQANPGTALGIVHADVPAVQPHELEAVMTFTATTATPVFIADRHGIGTTALFIPGGHAVHPLFGPNSAAAFHADGARPFLGPVPGLRHDVDTPADLDEIGGLDVGAFTRDVTRKAPLFRRVTHW</sequence>
<feature type="binding site" evidence="5">
    <location>
        <position position="157"/>
    </location>
    <ligand>
        <name>phosphoenolpyruvate</name>
        <dbReference type="ChEBI" id="CHEBI:58702"/>
    </ligand>
</feature>
<dbReference type="InterPro" id="IPR002835">
    <property type="entry name" value="CofC"/>
</dbReference>
<comment type="function">
    <text evidence="5">Guanylyltransferase that catalyzes the activation of phosphoenolpyruvate (PEP) as enolpyruvoyl-2-diphospho-5'-guanosine, via the condensation of PEP with GTP. It is involved in the biosynthesis of coenzyme F420, a hydride carrier cofactor.</text>
</comment>
<evidence type="ECO:0000313" key="7">
    <source>
        <dbReference type="Proteomes" id="UP000641514"/>
    </source>
</evidence>
<dbReference type="EMBL" id="BMJH01000001">
    <property type="protein sequence ID" value="GGC52141.1"/>
    <property type="molecule type" value="Genomic_DNA"/>
</dbReference>
<reference evidence="6" key="1">
    <citation type="journal article" date="2014" name="Int. J. Syst. Evol. Microbiol.">
        <title>Complete genome sequence of Corynebacterium casei LMG S-19264T (=DSM 44701T), isolated from a smear-ripened cheese.</title>
        <authorList>
            <consortium name="US DOE Joint Genome Institute (JGI-PGF)"/>
            <person name="Walter F."/>
            <person name="Albersmeier A."/>
            <person name="Kalinowski J."/>
            <person name="Ruckert C."/>
        </authorList>
    </citation>
    <scope>NUCLEOTIDE SEQUENCE</scope>
    <source>
        <strain evidence="6">CGMCC 1.15478</strain>
    </source>
</reference>
<dbReference type="Proteomes" id="UP000641514">
    <property type="component" value="Unassembled WGS sequence"/>
</dbReference>
<dbReference type="HAMAP" id="MF_02114">
    <property type="entry name" value="CofC"/>
    <property type="match status" value="1"/>
</dbReference>
<dbReference type="GO" id="GO:0052645">
    <property type="term" value="P:F420-0 metabolic process"/>
    <property type="evidence" value="ECO:0007669"/>
    <property type="project" value="UniProtKB-UniRule"/>
</dbReference>
<gene>
    <name evidence="6" type="primary">cofC</name>
    <name evidence="5" type="synonym">fbiD</name>
    <name evidence="6" type="ORF">GCM10011410_00600</name>
</gene>
<dbReference type="SUPFAM" id="SSF53448">
    <property type="entry name" value="Nucleotide-diphospho-sugar transferases"/>
    <property type="match status" value="1"/>
</dbReference>
<evidence type="ECO:0000256" key="5">
    <source>
        <dbReference type="HAMAP-Rule" id="MF_02114"/>
    </source>
</evidence>
<dbReference type="Pfam" id="PF01983">
    <property type="entry name" value="CofC"/>
    <property type="match status" value="1"/>
</dbReference>
<dbReference type="PANTHER" id="PTHR40392:SF1">
    <property type="entry name" value="2-PHOSPHO-L-LACTATE GUANYLYLTRANSFERASE"/>
    <property type="match status" value="1"/>
</dbReference>
<dbReference type="NCBIfam" id="TIGR03552">
    <property type="entry name" value="F420_cofC"/>
    <property type="match status" value="1"/>
</dbReference>
<dbReference type="Gene3D" id="3.90.550.10">
    <property type="entry name" value="Spore Coat Polysaccharide Biosynthesis Protein SpsA, Chain A"/>
    <property type="match status" value="1"/>
</dbReference>
<evidence type="ECO:0000256" key="3">
    <source>
        <dbReference type="ARBA" id="ARBA00022741"/>
    </source>
</evidence>
<name>A0A916TZS6_9ACTN</name>
<comment type="similarity">
    <text evidence="5">Belongs to the CofC family.</text>
</comment>
<feature type="binding site" evidence="5">
    <location>
        <position position="160"/>
    </location>
    <ligand>
        <name>phosphoenolpyruvate</name>
        <dbReference type="ChEBI" id="CHEBI:58702"/>
    </ligand>
</feature>
<accession>A0A916TZS6</accession>
<evidence type="ECO:0000313" key="6">
    <source>
        <dbReference type="EMBL" id="GGC52141.1"/>
    </source>
</evidence>
<keyword evidence="3 5" id="KW-0547">Nucleotide-binding</keyword>
<feature type="binding site" evidence="5">
    <location>
        <position position="141"/>
    </location>
    <ligand>
        <name>phosphoenolpyruvate</name>
        <dbReference type="ChEBI" id="CHEBI:58702"/>
    </ligand>
</feature>
<keyword evidence="4 5" id="KW-0342">GTP-binding</keyword>
<dbReference type="PANTHER" id="PTHR40392">
    <property type="entry name" value="2-PHOSPHO-L-LACTATE GUANYLYLTRANSFERASE"/>
    <property type="match status" value="1"/>
</dbReference>
<evidence type="ECO:0000256" key="4">
    <source>
        <dbReference type="ARBA" id="ARBA00023134"/>
    </source>
</evidence>